<dbReference type="EC" id="5.2.1.8" evidence="2"/>
<evidence type="ECO:0000256" key="1">
    <source>
        <dbReference type="ARBA" id="ARBA00000971"/>
    </source>
</evidence>
<feature type="compositionally biased region" description="Acidic residues" evidence="6">
    <location>
        <begin position="337"/>
        <end position="354"/>
    </location>
</feature>
<dbReference type="Gene3D" id="3.10.50.40">
    <property type="match status" value="1"/>
</dbReference>
<dbReference type="PANTHER" id="PTHR47245:SF1">
    <property type="entry name" value="FOLDASE PROTEIN PRSA"/>
    <property type="match status" value="1"/>
</dbReference>
<dbReference type="Proteomes" id="UP001305815">
    <property type="component" value="Chromosome"/>
</dbReference>
<evidence type="ECO:0000313" key="10">
    <source>
        <dbReference type="Proteomes" id="UP001305815"/>
    </source>
</evidence>
<sequence length="354" mass="39174">MKKRAVICLLAGVLAAASLSGCGSFDGSDVVVTVDDKEITADLANFLARYTQAQYETYYAGYLGDDMWNSEGSSDGESYEDTVKDSVLESLENMYLMEAHMGDYDIALTEEEENSIKEAAKQFDENNGLEEKEKVSGNTDTVERILELMTIQKKVQDAVMAGADTEVSDEEAAQKKMQYVTFSFTTTDEEGNSSEMTDEEKAELKTQAEEFAAGAAGASDFSAYASQQGYEAVEGTFDSESTGYPEELVAEMDKLEEGGTTGVVESTGGYYVARVTSLFDREATDTKKTEIVQERQQKLLDDTISEWRDDAKIDVNNRVWDKVDFNKLSVTMKQDETDPYADEVQTDDQAEETE</sequence>
<protein>
    <recommendedName>
        <fullName evidence="2">peptidylprolyl isomerase</fullName>
        <ecNumber evidence="2">5.2.1.8</ecNumber>
    </recommendedName>
</protein>
<keyword evidence="5" id="KW-0413">Isomerase</keyword>
<dbReference type="RefSeq" id="WP_256194442.1">
    <property type="nucleotide sequence ID" value="NZ_AP027742.1"/>
</dbReference>
<comment type="catalytic activity">
    <reaction evidence="1">
        <text>[protein]-peptidylproline (omega=180) = [protein]-peptidylproline (omega=0)</text>
        <dbReference type="Rhea" id="RHEA:16237"/>
        <dbReference type="Rhea" id="RHEA-COMP:10747"/>
        <dbReference type="Rhea" id="RHEA-COMP:10748"/>
        <dbReference type="ChEBI" id="CHEBI:83833"/>
        <dbReference type="ChEBI" id="CHEBI:83834"/>
        <dbReference type="EC" id="5.2.1.8"/>
    </reaction>
</comment>
<accession>A0ABN6YV41</accession>
<evidence type="ECO:0000256" key="4">
    <source>
        <dbReference type="ARBA" id="ARBA00023110"/>
    </source>
</evidence>
<dbReference type="PROSITE" id="PS51257">
    <property type="entry name" value="PROKAR_LIPOPROTEIN"/>
    <property type="match status" value="1"/>
</dbReference>
<name>A0ABN6YV41_9FIRM</name>
<dbReference type="InterPro" id="IPR050245">
    <property type="entry name" value="PrsA_foldase"/>
</dbReference>
<reference evidence="10" key="1">
    <citation type="journal article" date="2023" name="Int. J. Syst. Evol. Microbiol.">
        <title>Claveliimonas bilis gen. nov., sp. nov., deoxycholic acid-producing bacteria isolated from human faeces, and reclassification of Sellimonas monacensis Zenner et al. 2021 as Claveliimonas monacensis comb. nov.</title>
        <authorList>
            <person name="Hisatomi A."/>
            <person name="Kastawa N.W.E.P.G."/>
            <person name="Song I."/>
            <person name="Ohkuma M."/>
            <person name="Fukiya S."/>
            <person name="Sakamoto M."/>
        </authorList>
    </citation>
    <scope>NUCLEOTIDE SEQUENCE [LARGE SCALE GENOMIC DNA]</scope>
    <source>
        <strain evidence="10">12BBH14</strain>
    </source>
</reference>
<feature type="signal peptide" evidence="7">
    <location>
        <begin position="1"/>
        <end position="20"/>
    </location>
</feature>
<evidence type="ECO:0000256" key="2">
    <source>
        <dbReference type="ARBA" id="ARBA00013194"/>
    </source>
</evidence>
<evidence type="ECO:0000256" key="3">
    <source>
        <dbReference type="ARBA" id="ARBA00022729"/>
    </source>
</evidence>
<evidence type="ECO:0000313" key="9">
    <source>
        <dbReference type="EMBL" id="BDZ77104.1"/>
    </source>
</evidence>
<gene>
    <name evidence="9" type="ORF">Lac1_12870</name>
</gene>
<dbReference type="EMBL" id="AP027742">
    <property type="protein sequence ID" value="BDZ77104.1"/>
    <property type="molecule type" value="Genomic_DNA"/>
</dbReference>
<dbReference type="InterPro" id="IPR046357">
    <property type="entry name" value="PPIase_dom_sf"/>
</dbReference>
<evidence type="ECO:0000259" key="8">
    <source>
        <dbReference type="Pfam" id="PF13145"/>
    </source>
</evidence>
<dbReference type="SUPFAM" id="SSF109998">
    <property type="entry name" value="Triger factor/SurA peptide-binding domain-like"/>
    <property type="match status" value="1"/>
</dbReference>
<dbReference type="InterPro" id="IPR027304">
    <property type="entry name" value="Trigger_fact/SurA_dom_sf"/>
</dbReference>
<evidence type="ECO:0000256" key="5">
    <source>
        <dbReference type="ARBA" id="ARBA00023235"/>
    </source>
</evidence>
<keyword evidence="3 7" id="KW-0732">Signal</keyword>
<keyword evidence="10" id="KW-1185">Reference proteome</keyword>
<dbReference type="InterPro" id="IPR000297">
    <property type="entry name" value="PPIase_PpiC"/>
</dbReference>
<evidence type="ECO:0000256" key="7">
    <source>
        <dbReference type="SAM" id="SignalP"/>
    </source>
</evidence>
<dbReference type="Pfam" id="PF13145">
    <property type="entry name" value="Rotamase_2"/>
    <property type="match status" value="1"/>
</dbReference>
<feature type="domain" description="PpiC" evidence="8">
    <location>
        <begin position="193"/>
        <end position="278"/>
    </location>
</feature>
<keyword evidence="4" id="KW-0697">Rotamase</keyword>
<feature type="chain" id="PRO_5046572553" description="peptidylprolyl isomerase" evidence="7">
    <location>
        <begin position="21"/>
        <end position="354"/>
    </location>
</feature>
<evidence type="ECO:0000256" key="6">
    <source>
        <dbReference type="SAM" id="MobiDB-lite"/>
    </source>
</evidence>
<dbReference type="PANTHER" id="PTHR47245">
    <property type="entry name" value="PEPTIDYLPROLYL ISOMERASE"/>
    <property type="match status" value="1"/>
</dbReference>
<proteinExistence type="predicted"/>
<feature type="region of interest" description="Disordered" evidence="6">
    <location>
        <begin position="331"/>
        <end position="354"/>
    </location>
</feature>
<organism evidence="9 10">
    <name type="scientific">Claveliimonas bilis</name>
    <dbReference type="NCBI Taxonomy" id="3028070"/>
    <lineage>
        <taxon>Bacteria</taxon>
        <taxon>Bacillati</taxon>
        <taxon>Bacillota</taxon>
        <taxon>Clostridia</taxon>
        <taxon>Lachnospirales</taxon>
        <taxon>Lachnospiraceae</taxon>
        <taxon>Claveliimonas</taxon>
    </lineage>
</organism>